<dbReference type="AlphaFoldDB" id="A0A7W7Z9Z2"/>
<evidence type="ECO:0000313" key="3">
    <source>
        <dbReference type="Proteomes" id="UP000540989"/>
    </source>
</evidence>
<reference evidence="2 3" key="1">
    <citation type="submission" date="2020-08" db="EMBL/GenBank/DDBJ databases">
        <title>Genomic Encyclopedia of Type Strains, Phase IV (KMG-V): Genome sequencing to study the core and pangenomes of soil and plant-associated prokaryotes.</title>
        <authorList>
            <person name="Whitman W."/>
        </authorList>
    </citation>
    <scope>NUCLEOTIDE SEQUENCE [LARGE SCALE GENOMIC DNA]</scope>
    <source>
        <strain evidence="2 3">M8UP14</strain>
    </source>
</reference>
<keyword evidence="3" id="KW-1185">Reference proteome</keyword>
<dbReference type="EMBL" id="JACHIP010000001">
    <property type="protein sequence ID" value="MBB5055912.1"/>
    <property type="molecule type" value="Genomic_DNA"/>
</dbReference>
<name>A0A7W7Z9Z2_9BACT</name>
<feature type="chain" id="PRO_5031389023" description="Ricin B lectin domain-containing protein" evidence="1">
    <location>
        <begin position="21"/>
        <end position="174"/>
    </location>
</feature>
<evidence type="ECO:0000256" key="1">
    <source>
        <dbReference type="SAM" id="SignalP"/>
    </source>
</evidence>
<dbReference type="InterPro" id="IPR035992">
    <property type="entry name" value="Ricin_B-like_lectins"/>
</dbReference>
<keyword evidence="1" id="KW-0732">Signal</keyword>
<dbReference type="Proteomes" id="UP000540989">
    <property type="component" value="Unassembled WGS sequence"/>
</dbReference>
<proteinExistence type="predicted"/>
<comment type="caution">
    <text evidence="2">The sequence shown here is derived from an EMBL/GenBank/DDBJ whole genome shotgun (WGS) entry which is preliminary data.</text>
</comment>
<feature type="signal peptide" evidence="1">
    <location>
        <begin position="1"/>
        <end position="20"/>
    </location>
</feature>
<gene>
    <name evidence="2" type="ORF">HDF16_000581</name>
</gene>
<protein>
    <recommendedName>
        <fullName evidence="4">Ricin B lectin domain-containing protein</fullName>
    </recommendedName>
</protein>
<dbReference type="CDD" id="cd00161">
    <property type="entry name" value="beta-trefoil_Ricin-like"/>
    <property type="match status" value="1"/>
</dbReference>
<accession>A0A7W7Z9Z2</accession>
<dbReference type="SUPFAM" id="SSF50370">
    <property type="entry name" value="Ricin B-like lectins"/>
    <property type="match status" value="1"/>
</dbReference>
<sequence length="174" mass="19330">MRFGLVILIAAQFLAAGLFAAQTTSHAQPAGSHGLRNDQYGLFLRPRDASNRTGEPIVLYPYQPWKCMAWRFESSQDGVRLINYFTSKSFEVDRTSGSKALVQEPASAEQRQNETLHFIPLGGDLYEIEVQGNAGVLTAVDSDGHGDLRVTVAPWKQMPSQKWHLVDLPDHFTG</sequence>
<evidence type="ECO:0000313" key="2">
    <source>
        <dbReference type="EMBL" id="MBB5055912.1"/>
    </source>
</evidence>
<evidence type="ECO:0008006" key="4">
    <source>
        <dbReference type="Google" id="ProtNLM"/>
    </source>
</evidence>
<dbReference type="Gene3D" id="2.80.10.50">
    <property type="match status" value="1"/>
</dbReference>
<organism evidence="2 3">
    <name type="scientific">Granulicella aggregans</name>
    <dbReference type="NCBI Taxonomy" id="474949"/>
    <lineage>
        <taxon>Bacteria</taxon>
        <taxon>Pseudomonadati</taxon>
        <taxon>Acidobacteriota</taxon>
        <taxon>Terriglobia</taxon>
        <taxon>Terriglobales</taxon>
        <taxon>Acidobacteriaceae</taxon>
        <taxon>Granulicella</taxon>
    </lineage>
</organism>